<evidence type="ECO:0000256" key="1">
    <source>
        <dbReference type="SAM" id="Phobius"/>
    </source>
</evidence>
<organism evidence="2 3">
    <name type="scientific">Streptomyces durocortorensis</name>
    <dbReference type="NCBI Taxonomy" id="2811104"/>
    <lineage>
        <taxon>Bacteria</taxon>
        <taxon>Bacillati</taxon>
        <taxon>Actinomycetota</taxon>
        <taxon>Actinomycetes</taxon>
        <taxon>Kitasatosporales</taxon>
        <taxon>Streptomycetaceae</taxon>
        <taxon>Streptomyces</taxon>
    </lineage>
</organism>
<evidence type="ECO:0000313" key="3">
    <source>
        <dbReference type="Proteomes" id="UP000712045"/>
    </source>
</evidence>
<keyword evidence="3" id="KW-1185">Reference proteome</keyword>
<keyword evidence="1" id="KW-0812">Transmembrane</keyword>
<keyword evidence="1" id="KW-1133">Transmembrane helix</keyword>
<dbReference type="Proteomes" id="UP000712045">
    <property type="component" value="Unassembled WGS sequence"/>
</dbReference>
<reference evidence="2 3" key="1">
    <citation type="submission" date="2021-02" db="EMBL/GenBank/DDBJ databases">
        <title>Genome Streptomyces sp. RHZ10.</title>
        <authorList>
            <person name="Besaury L."/>
        </authorList>
    </citation>
    <scope>NUCLEOTIDE SEQUENCE [LARGE SCALE GENOMIC DNA]</scope>
    <source>
        <strain evidence="2 3">RHZ10</strain>
    </source>
</reference>
<dbReference type="EMBL" id="JAFEUF010000170">
    <property type="protein sequence ID" value="MBM7057162.1"/>
    <property type="molecule type" value="Genomic_DNA"/>
</dbReference>
<feature type="transmembrane region" description="Helical" evidence="1">
    <location>
        <begin position="21"/>
        <end position="39"/>
    </location>
</feature>
<protein>
    <submittedName>
        <fullName evidence="2">Uncharacterized protein</fullName>
    </submittedName>
</protein>
<accession>A0ABS2I307</accession>
<gene>
    <name evidence="2" type="ORF">JS521_25695</name>
</gene>
<dbReference type="RefSeq" id="WP_205085355.1">
    <property type="nucleotide sequence ID" value="NZ_JAFEUF010000170.1"/>
</dbReference>
<evidence type="ECO:0000313" key="2">
    <source>
        <dbReference type="EMBL" id="MBM7057162.1"/>
    </source>
</evidence>
<proteinExistence type="predicted"/>
<feature type="transmembrane region" description="Helical" evidence="1">
    <location>
        <begin position="45"/>
        <end position="68"/>
    </location>
</feature>
<sequence length="101" mass="10306">MIVRTLFALPAVYVLSRAPQLGGLLVGLGLLVLLTRGGVPLITGLVVIAIALLGCFAVQLACSLPLLATAAGSRRSPQEACSEAADDVADWAGWETGPPNP</sequence>
<comment type="caution">
    <text evidence="2">The sequence shown here is derived from an EMBL/GenBank/DDBJ whole genome shotgun (WGS) entry which is preliminary data.</text>
</comment>
<name>A0ABS2I307_9ACTN</name>
<keyword evidence="1" id="KW-0472">Membrane</keyword>